<evidence type="ECO:0000256" key="6">
    <source>
        <dbReference type="RuleBase" id="RU369045"/>
    </source>
</evidence>
<evidence type="ECO:0000313" key="10">
    <source>
        <dbReference type="EMBL" id="PNW70417.1"/>
    </source>
</evidence>
<organism evidence="10 11">
    <name type="scientific">Chlamydomonas reinhardtii</name>
    <name type="common">Chlamydomonas smithii</name>
    <dbReference type="NCBI Taxonomy" id="3055"/>
    <lineage>
        <taxon>Eukaryota</taxon>
        <taxon>Viridiplantae</taxon>
        <taxon>Chlorophyta</taxon>
        <taxon>core chlorophytes</taxon>
        <taxon>Chlorophyceae</taxon>
        <taxon>CS clade</taxon>
        <taxon>Chlamydomonadales</taxon>
        <taxon>Chlamydomonadaceae</taxon>
        <taxon>Chlamydomonas</taxon>
    </lineage>
</organism>
<dbReference type="GO" id="GO:0046863">
    <property type="term" value="F:ribulose-1,5-bisphosphate carboxylase/oxygenase activator activity"/>
    <property type="evidence" value="ECO:0007669"/>
    <property type="project" value="UniProtKB-UniRule"/>
</dbReference>
<keyword evidence="11" id="KW-1185">Reference proteome</keyword>
<evidence type="ECO:0000256" key="5">
    <source>
        <dbReference type="ARBA" id="ARBA00025781"/>
    </source>
</evidence>
<dbReference type="PaxDb" id="3055-EDO96301"/>
<dbReference type="PANTHER" id="PTHR32429">
    <property type="match status" value="1"/>
</dbReference>
<dbReference type="ExpressionAtlas" id="A0A2K3CQ57">
    <property type="expression patterns" value="baseline"/>
</dbReference>
<dbReference type="GeneID" id="5729314"/>
<dbReference type="InterPro" id="IPR048571">
    <property type="entry name" value="RuBisCO_activase_AAA_helical"/>
</dbReference>
<dbReference type="GO" id="GO:0005524">
    <property type="term" value="F:ATP binding"/>
    <property type="evidence" value="ECO:0007669"/>
    <property type="project" value="UniProtKB-UniRule"/>
</dbReference>
<feature type="domain" description="Ribulose bisphosphate carboxylase/oxygenase activase AAA helical" evidence="9">
    <location>
        <begin position="289"/>
        <end position="396"/>
    </location>
</feature>
<evidence type="ECO:0000256" key="1">
    <source>
        <dbReference type="ARBA" id="ARBA00004470"/>
    </source>
</evidence>
<comment type="function">
    <text evidence="4 6">Activation of RuBisCO (ribulose-1,5-bisphosphate carboxylase/oxygenase; EC 4.1.1.39) involves the ATP-dependent carboxylation of the epsilon-amino group of lysine leading to a carbamate structure.</text>
</comment>
<keyword evidence="3 6" id="KW-0067">ATP-binding</keyword>
<sequence>MVASPSGSERDRFSSVNFDKEGVLQRRQGSSWRAKEKGQAEGIERDFLSDLGAKQLYNINVDHGQSVDHIDSLFAGEVLGHKSDIADGSLRAVDFRVFNNIVGDYYVAPAFLMKVAMHMAKNYLFDLGAMSANTRVPLILGIWGEKGMGKTFQTELALKKLGAETVVMSSGELEHEWAGTPGKLIRERYRKASEMSKVRGKMTALLIHDIDAGLGHFDHVQVTVNNQIVIGTLMNICDNPNVVSTGQDWFAVSRIRRTPIIVTGNDFSKMFAPLIRDGRMDKYYWKPTREDMVNIVLQMYQDDGITRRDVEALLDRFRHQPLDFYGALRASTYDEQIRDWIKTDVTGEEFIADAANLSNMAKTLLSVDRSEMPKFEPVRLTLDMLVAEGERLEMEQQQVNDHKLSEQYLKHVGREAQRKAKAATEKRTKDEAAELRKKYDRELVLSGGGMGGGAFEARSVRQQTRGVRQAGFGA</sequence>
<accession>A0A2K3CQ57</accession>
<dbReference type="InParanoid" id="A0A2K3CQ57"/>
<dbReference type="Gramene" id="PNW70417">
    <property type="protein sequence ID" value="PNW70417"/>
    <property type="gene ID" value="CHLRE_17g718950v5"/>
</dbReference>
<dbReference type="EMBL" id="CM008978">
    <property type="protein sequence ID" value="PNW70417.1"/>
    <property type="molecule type" value="Genomic_DNA"/>
</dbReference>
<dbReference type="GO" id="GO:0016887">
    <property type="term" value="F:ATP hydrolysis activity"/>
    <property type="evidence" value="ECO:0007669"/>
    <property type="project" value="UniProtKB-UniRule"/>
</dbReference>
<evidence type="ECO:0000256" key="7">
    <source>
        <dbReference type="SAM" id="MobiDB-lite"/>
    </source>
</evidence>
<dbReference type="STRING" id="3055.A0A2K3CQ57"/>
<dbReference type="Pfam" id="PF00004">
    <property type="entry name" value="AAA"/>
    <property type="match status" value="1"/>
</dbReference>
<evidence type="ECO:0000259" key="9">
    <source>
        <dbReference type="Pfam" id="PF21228"/>
    </source>
</evidence>
<dbReference type="RefSeq" id="XP_001703775.2">
    <property type="nucleotide sequence ID" value="XM_001703723.2"/>
</dbReference>
<keyword evidence="6" id="KW-0934">Plastid</keyword>
<name>A0A2K3CQ57_CHLRE</name>
<dbReference type="InterPro" id="IPR003959">
    <property type="entry name" value="ATPase_AAA_core"/>
</dbReference>
<reference evidence="10 11" key="1">
    <citation type="journal article" date="2007" name="Science">
        <title>The Chlamydomonas genome reveals the evolution of key animal and plant functions.</title>
        <authorList>
            <person name="Merchant S.S."/>
            <person name="Prochnik S.E."/>
            <person name="Vallon O."/>
            <person name="Harris E.H."/>
            <person name="Karpowicz S.J."/>
            <person name="Witman G.B."/>
            <person name="Terry A."/>
            <person name="Salamov A."/>
            <person name="Fritz-Laylin L.K."/>
            <person name="Marechal-Drouard L."/>
            <person name="Marshall W.F."/>
            <person name="Qu L.H."/>
            <person name="Nelson D.R."/>
            <person name="Sanderfoot A.A."/>
            <person name="Spalding M.H."/>
            <person name="Kapitonov V.V."/>
            <person name="Ren Q."/>
            <person name="Ferris P."/>
            <person name="Lindquist E."/>
            <person name="Shapiro H."/>
            <person name="Lucas S.M."/>
            <person name="Grimwood J."/>
            <person name="Schmutz J."/>
            <person name="Cardol P."/>
            <person name="Cerutti H."/>
            <person name="Chanfreau G."/>
            <person name="Chen C.L."/>
            <person name="Cognat V."/>
            <person name="Croft M.T."/>
            <person name="Dent R."/>
            <person name="Dutcher S."/>
            <person name="Fernandez E."/>
            <person name="Fukuzawa H."/>
            <person name="Gonzalez-Ballester D."/>
            <person name="Gonzalez-Halphen D."/>
            <person name="Hallmann A."/>
            <person name="Hanikenne M."/>
            <person name="Hippler M."/>
            <person name="Inwood W."/>
            <person name="Jabbari K."/>
            <person name="Kalanon M."/>
            <person name="Kuras R."/>
            <person name="Lefebvre P.A."/>
            <person name="Lemaire S.D."/>
            <person name="Lobanov A.V."/>
            <person name="Lohr M."/>
            <person name="Manuell A."/>
            <person name="Meier I."/>
            <person name="Mets L."/>
            <person name="Mittag M."/>
            <person name="Mittelmeier T."/>
            <person name="Moroney J.V."/>
            <person name="Moseley J."/>
            <person name="Napoli C."/>
            <person name="Nedelcu A.M."/>
            <person name="Niyogi K."/>
            <person name="Novoselov S.V."/>
            <person name="Paulsen I.T."/>
            <person name="Pazour G."/>
            <person name="Purton S."/>
            <person name="Ral J.P."/>
            <person name="Riano-Pachon D.M."/>
            <person name="Riekhof W."/>
            <person name="Rymarquis L."/>
            <person name="Schroda M."/>
            <person name="Stern D."/>
            <person name="Umen J."/>
            <person name="Willows R."/>
            <person name="Wilson N."/>
            <person name="Zimmer S.L."/>
            <person name="Allmer J."/>
            <person name="Balk J."/>
            <person name="Bisova K."/>
            <person name="Chen C.J."/>
            <person name="Elias M."/>
            <person name="Gendler K."/>
            <person name="Hauser C."/>
            <person name="Lamb M.R."/>
            <person name="Ledford H."/>
            <person name="Long J.C."/>
            <person name="Minagawa J."/>
            <person name="Page M.D."/>
            <person name="Pan J."/>
            <person name="Pootakham W."/>
            <person name="Roje S."/>
            <person name="Rose A."/>
            <person name="Stahlberg E."/>
            <person name="Terauchi A.M."/>
            <person name="Yang P."/>
            <person name="Ball S."/>
            <person name="Bowler C."/>
            <person name="Dieckmann C.L."/>
            <person name="Gladyshev V.N."/>
            <person name="Green P."/>
            <person name="Jorgensen R."/>
            <person name="Mayfield S."/>
            <person name="Mueller-Roeber B."/>
            <person name="Rajamani S."/>
            <person name="Sayre R.T."/>
            <person name="Brokstein P."/>
            <person name="Dubchak I."/>
            <person name="Goodstein D."/>
            <person name="Hornick L."/>
            <person name="Huang Y.W."/>
            <person name="Jhaveri J."/>
            <person name="Luo Y."/>
            <person name="Martinez D."/>
            <person name="Ngau W.C."/>
            <person name="Otillar B."/>
            <person name="Poliakov A."/>
            <person name="Porter A."/>
            <person name="Szajkowski L."/>
            <person name="Werner G."/>
            <person name="Zhou K."/>
            <person name="Grigoriev I.V."/>
            <person name="Rokhsar D.S."/>
            <person name="Grossman A.R."/>
        </authorList>
    </citation>
    <scope>NUCLEOTIDE SEQUENCE [LARGE SCALE GENOMIC DNA]</scope>
    <source>
        <strain evidence="11">CC-503</strain>
    </source>
</reference>
<dbReference type="OrthoDB" id="2014558at2759"/>
<protein>
    <recommendedName>
        <fullName evidence="6">Ribulose bisphosphate carboxylase/oxygenase activase, chloroplastic</fullName>
        <shortName evidence="6">RA</shortName>
        <shortName evidence="6">RuBisCO activase</shortName>
    </recommendedName>
</protein>
<dbReference type="AlphaFoldDB" id="A0A2K3CQ57"/>
<evidence type="ECO:0000256" key="2">
    <source>
        <dbReference type="ARBA" id="ARBA00022741"/>
    </source>
</evidence>
<gene>
    <name evidence="10" type="ORF">CHLRE_17g718950v5</name>
</gene>
<dbReference type="InterPro" id="IPR027417">
    <property type="entry name" value="P-loop_NTPase"/>
</dbReference>
<dbReference type="Gene3D" id="1.10.8.1070">
    <property type="match status" value="1"/>
</dbReference>
<comment type="subcellular location">
    <subcellularLocation>
        <location evidence="1 6">Plastid</location>
        <location evidence="1 6">Chloroplast stroma</location>
    </subcellularLocation>
</comment>
<dbReference type="FunCoup" id="A0A2K3CQ57">
    <property type="interactions" value="623"/>
</dbReference>
<proteinExistence type="inferred from homology"/>
<keyword evidence="2 6" id="KW-0547">Nucleotide-binding</keyword>
<feature type="domain" description="ATPase AAA-type core" evidence="8">
    <location>
        <begin position="142"/>
        <end position="286"/>
    </location>
</feature>
<evidence type="ECO:0000259" key="8">
    <source>
        <dbReference type="Pfam" id="PF00004"/>
    </source>
</evidence>
<dbReference type="Pfam" id="PF21228">
    <property type="entry name" value="RuBisCO_activase_AAA_helical"/>
    <property type="match status" value="1"/>
</dbReference>
<dbReference type="SUPFAM" id="SSF52540">
    <property type="entry name" value="P-loop containing nucleoside triphosphate hydrolases"/>
    <property type="match status" value="1"/>
</dbReference>
<dbReference type="KEGG" id="cre:CHLRE_17g718950v5"/>
<evidence type="ECO:0000313" key="11">
    <source>
        <dbReference type="Proteomes" id="UP000006906"/>
    </source>
</evidence>
<dbReference type="PANTHER" id="PTHR32429:SF11">
    <property type="entry name" value="RIBULOSE BISPHOSPHATE CARBOXYLASE_OXYGENASE ACTIVASE, CHLOROPLASTIC"/>
    <property type="match status" value="1"/>
</dbReference>
<dbReference type="Proteomes" id="UP000006906">
    <property type="component" value="Chromosome 17"/>
</dbReference>
<keyword evidence="6" id="KW-0150">Chloroplast</keyword>
<dbReference type="InterPro" id="IPR044960">
    <property type="entry name" value="RCA-like"/>
</dbReference>
<evidence type="ECO:0000256" key="3">
    <source>
        <dbReference type="ARBA" id="ARBA00022840"/>
    </source>
</evidence>
<feature type="region of interest" description="Disordered" evidence="7">
    <location>
        <begin position="452"/>
        <end position="474"/>
    </location>
</feature>
<evidence type="ECO:0000256" key="4">
    <source>
        <dbReference type="ARBA" id="ARBA00025556"/>
    </source>
</evidence>
<dbReference type="Gene3D" id="3.40.50.300">
    <property type="entry name" value="P-loop containing nucleotide triphosphate hydrolases"/>
    <property type="match status" value="1"/>
</dbReference>
<dbReference type="OMA" id="QQSSWEA"/>
<comment type="similarity">
    <text evidence="5 6">Belongs to the RuBisCO activase family.</text>
</comment>
<dbReference type="GO" id="GO:0009570">
    <property type="term" value="C:chloroplast stroma"/>
    <property type="evidence" value="ECO:0007669"/>
    <property type="project" value="UniProtKB-SubCell"/>
</dbReference>